<dbReference type="NCBIfam" id="TIGR01068">
    <property type="entry name" value="thioredoxin"/>
    <property type="match status" value="1"/>
</dbReference>
<dbReference type="InterPro" id="IPR005746">
    <property type="entry name" value="Thioredoxin"/>
</dbReference>
<feature type="site" description="Contributes to redox potential value" evidence="9">
    <location>
        <position position="32"/>
    </location>
</feature>
<evidence type="ECO:0000256" key="1">
    <source>
        <dbReference type="ARBA" id="ARBA00008987"/>
    </source>
</evidence>
<feature type="disulfide bond" description="Redox-active" evidence="10">
    <location>
        <begin position="30"/>
        <end position="33"/>
    </location>
</feature>
<dbReference type="RefSeq" id="WP_180703207.1">
    <property type="nucleotide sequence ID" value="NZ_CAPSUH010000039.1"/>
</dbReference>
<dbReference type="SUPFAM" id="SSF52833">
    <property type="entry name" value="Thioredoxin-like"/>
    <property type="match status" value="1"/>
</dbReference>
<feature type="domain" description="Thioredoxin" evidence="11">
    <location>
        <begin position="1"/>
        <end position="105"/>
    </location>
</feature>
<dbReference type="InterPro" id="IPR036249">
    <property type="entry name" value="Thioredoxin-like_sf"/>
</dbReference>
<dbReference type="PROSITE" id="PS51352">
    <property type="entry name" value="THIOREDOXIN_2"/>
    <property type="match status" value="1"/>
</dbReference>
<evidence type="ECO:0000256" key="6">
    <source>
        <dbReference type="ARBA" id="ARBA00023284"/>
    </source>
</evidence>
<name>A0A1V1I052_9FIRM</name>
<evidence type="ECO:0000259" key="11">
    <source>
        <dbReference type="PROSITE" id="PS51352"/>
    </source>
</evidence>
<evidence type="ECO:0000256" key="2">
    <source>
        <dbReference type="ARBA" id="ARBA00020570"/>
    </source>
</evidence>
<evidence type="ECO:0000313" key="13">
    <source>
        <dbReference type="Proteomes" id="UP000245622"/>
    </source>
</evidence>
<evidence type="ECO:0000256" key="7">
    <source>
        <dbReference type="NCBIfam" id="TIGR01068"/>
    </source>
</evidence>
<reference evidence="12 13" key="1">
    <citation type="submission" date="2014-04" db="EMBL/GenBank/DDBJ databases">
        <authorList>
            <person name="Hornung B.V."/>
        </authorList>
    </citation>
    <scope>NUCLEOTIDE SEQUENCE [LARGE SCALE GENOMIC DNA]</scope>
    <source>
        <strain evidence="12 13">CRIB</strain>
    </source>
</reference>
<protein>
    <recommendedName>
        <fullName evidence="2 7">Thioredoxin</fullName>
    </recommendedName>
</protein>
<feature type="site" description="Contributes to redox potential value" evidence="9">
    <location>
        <position position="31"/>
    </location>
</feature>
<keyword evidence="4" id="KW-0249">Electron transport</keyword>
<accession>A0A1V1I052</accession>
<keyword evidence="3" id="KW-0813">Transport</keyword>
<dbReference type="PRINTS" id="PR00421">
    <property type="entry name" value="THIOREDOXIN"/>
</dbReference>
<keyword evidence="5 10" id="KW-1015">Disulfide bond</keyword>
<dbReference type="InterPro" id="IPR017937">
    <property type="entry name" value="Thioredoxin_CS"/>
</dbReference>
<evidence type="ECO:0000256" key="5">
    <source>
        <dbReference type="ARBA" id="ARBA00023157"/>
    </source>
</evidence>
<comment type="similarity">
    <text evidence="1 8">Belongs to the thioredoxin family.</text>
</comment>
<dbReference type="GO" id="GO:0015035">
    <property type="term" value="F:protein-disulfide reductase activity"/>
    <property type="evidence" value="ECO:0007669"/>
    <property type="project" value="UniProtKB-UniRule"/>
</dbReference>
<sequence length="105" mass="11763">MAQVISSEEFNNLVQNTEGIAVVDFFATWCGPCKMLAPVFQEVANDLEGKADFYKIDIDASLDIARQFSVSTVPTVIVFRNGEPIERLVGFMPKENLLSKIKEYI</sequence>
<dbReference type="Proteomes" id="UP000245622">
    <property type="component" value="Chromosome 1"/>
</dbReference>
<evidence type="ECO:0000256" key="3">
    <source>
        <dbReference type="ARBA" id="ARBA00022448"/>
    </source>
</evidence>
<feature type="active site" description="Nucleophile" evidence="9">
    <location>
        <position position="30"/>
    </location>
</feature>
<dbReference type="PIRSF" id="PIRSF000077">
    <property type="entry name" value="Thioredoxin"/>
    <property type="match status" value="1"/>
</dbReference>
<dbReference type="CDD" id="cd02947">
    <property type="entry name" value="TRX_family"/>
    <property type="match status" value="1"/>
</dbReference>
<dbReference type="PANTHER" id="PTHR45663">
    <property type="entry name" value="GEO12009P1"/>
    <property type="match status" value="1"/>
</dbReference>
<gene>
    <name evidence="12" type="ORF">CRIB_745</name>
</gene>
<dbReference type="Gene3D" id="3.40.30.10">
    <property type="entry name" value="Glutaredoxin"/>
    <property type="match status" value="1"/>
</dbReference>
<feature type="active site" description="Nucleophile" evidence="9">
    <location>
        <position position="33"/>
    </location>
</feature>
<evidence type="ECO:0000256" key="8">
    <source>
        <dbReference type="PIRNR" id="PIRNR000077"/>
    </source>
</evidence>
<evidence type="ECO:0000256" key="10">
    <source>
        <dbReference type="PIRSR" id="PIRSR000077-4"/>
    </source>
</evidence>
<dbReference type="KEGG" id="ril:CRIB_745"/>
<dbReference type="PANTHER" id="PTHR45663:SF11">
    <property type="entry name" value="GEO12009P1"/>
    <property type="match status" value="1"/>
</dbReference>
<dbReference type="FunFam" id="3.40.30.10:FF:000001">
    <property type="entry name" value="Thioredoxin"/>
    <property type="match status" value="1"/>
</dbReference>
<evidence type="ECO:0000256" key="4">
    <source>
        <dbReference type="ARBA" id="ARBA00022982"/>
    </source>
</evidence>
<keyword evidence="13" id="KW-1185">Reference proteome</keyword>
<proteinExistence type="inferred from homology"/>
<dbReference type="GO" id="GO:0005737">
    <property type="term" value="C:cytoplasm"/>
    <property type="evidence" value="ECO:0007669"/>
    <property type="project" value="TreeGrafter"/>
</dbReference>
<dbReference type="AlphaFoldDB" id="A0A1V1I052"/>
<dbReference type="PROSITE" id="PS00194">
    <property type="entry name" value="THIOREDOXIN_1"/>
    <property type="match status" value="1"/>
</dbReference>
<evidence type="ECO:0000256" key="9">
    <source>
        <dbReference type="PIRSR" id="PIRSR000077-1"/>
    </source>
</evidence>
<organism evidence="12 13">
    <name type="scientific">Romboutsia ilealis</name>
    <dbReference type="NCBI Taxonomy" id="1115758"/>
    <lineage>
        <taxon>Bacteria</taxon>
        <taxon>Bacillati</taxon>
        <taxon>Bacillota</taxon>
        <taxon>Clostridia</taxon>
        <taxon>Peptostreptococcales</taxon>
        <taxon>Peptostreptococcaceae</taxon>
        <taxon>Romboutsia</taxon>
    </lineage>
</organism>
<dbReference type="Pfam" id="PF00085">
    <property type="entry name" value="Thioredoxin"/>
    <property type="match status" value="1"/>
</dbReference>
<keyword evidence="6 10" id="KW-0676">Redox-active center</keyword>
<dbReference type="EMBL" id="LN555523">
    <property type="protein sequence ID" value="CED93497.1"/>
    <property type="molecule type" value="Genomic_DNA"/>
</dbReference>
<dbReference type="InterPro" id="IPR013766">
    <property type="entry name" value="Thioredoxin_domain"/>
</dbReference>
<feature type="site" description="Deprotonates C-terminal active site Cys" evidence="9">
    <location>
        <position position="24"/>
    </location>
</feature>
<evidence type="ECO:0000313" key="12">
    <source>
        <dbReference type="EMBL" id="CED93497.1"/>
    </source>
</evidence>